<evidence type="ECO:0000313" key="12">
    <source>
        <dbReference type="Proteomes" id="UP000184471"/>
    </source>
</evidence>
<evidence type="ECO:0000313" key="11">
    <source>
        <dbReference type="EMBL" id="SHG15678.1"/>
    </source>
</evidence>
<feature type="transmembrane region" description="Helical" evidence="8">
    <location>
        <begin position="266"/>
        <end position="287"/>
    </location>
</feature>
<dbReference type="InterPro" id="IPR000515">
    <property type="entry name" value="MetI-like"/>
</dbReference>
<dbReference type="Pfam" id="PF00528">
    <property type="entry name" value="BPD_transp_1"/>
    <property type="match status" value="1"/>
</dbReference>
<dbReference type="FunFam" id="1.10.3720.10:FF:000006">
    <property type="entry name" value="Glutamate/aspartate ABC transporter, permease protein GltK"/>
    <property type="match status" value="1"/>
</dbReference>
<sequence length="321" mass="34596">MTLLSGDASMTTTHPAPDPAVQERPPDDVAAARPRFRPGRWLLGAVLLVVGAQLATFLVGNERFEWDVVGEYLFHPTVLQGLGMSVMLTVIAMVVGSALGVVLAAGQLSDFGPVRWASTLYVGVFRGIPPLVQLIFWYNLAFLVPDVSIGIPFGPTFASWSANEVITPLTAALIGLTLHEAAYMAEIVRAGILAVDPGQRDAARAMGFNGRQAFFKVVLPQAMRVIIPPTGSQFISLLKGTSLVSVIAMSDLLHSVQVIYNRTYDVIPMLVVACIWYLTVVTVLSLGQKRLERHFGRGHDRTATVAGGRRRPRLGLAGARA</sequence>
<evidence type="ECO:0000256" key="7">
    <source>
        <dbReference type="ARBA" id="ARBA00023136"/>
    </source>
</evidence>
<gene>
    <name evidence="11" type="ORF">SAMN05444351_1607</name>
</gene>
<dbReference type="Gene3D" id="1.10.3720.10">
    <property type="entry name" value="MetI-like"/>
    <property type="match status" value="1"/>
</dbReference>
<dbReference type="CDD" id="cd06261">
    <property type="entry name" value="TM_PBP2"/>
    <property type="match status" value="1"/>
</dbReference>
<evidence type="ECO:0000259" key="10">
    <source>
        <dbReference type="PROSITE" id="PS50928"/>
    </source>
</evidence>
<dbReference type="AlphaFoldDB" id="A0A1M5HIG3"/>
<evidence type="ECO:0000256" key="9">
    <source>
        <dbReference type="SAM" id="MobiDB-lite"/>
    </source>
</evidence>
<accession>A0A1M5HIG3</accession>
<organism evidence="11 12">
    <name type="scientific">Geodermatophilus nigrescens</name>
    <dbReference type="NCBI Taxonomy" id="1070870"/>
    <lineage>
        <taxon>Bacteria</taxon>
        <taxon>Bacillati</taxon>
        <taxon>Actinomycetota</taxon>
        <taxon>Actinomycetes</taxon>
        <taxon>Geodermatophilales</taxon>
        <taxon>Geodermatophilaceae</taxon>
        <taxon>Geodermatophilus</taxon>
    </lineage>
</organism>
<dbReference type="STRING" id="1070870.SAMN05444351_1607"/>
<evidence type="ECO:0000256" key="3">
    <source>
        <dbReference type="ARBA" id="ARBA00022475"/>
    </source>
</evidence>
<feature type="region of interest" description="Disordered" evidence="9">
    <location>
        <begin position="1"/>
        <end position="29"/>
    </location>
</feature>
<dbReference type="Proteomes" id="UP000184471">
    <property type="component" value="Unassembled WGS sequence"/>
</dbReference>
<feature type="transmembrane region" description="Helical" evidence="8">
    <location>
        <begin position="79"/>
        <end position="105"/>
    </location>
</feature>
<protein>
    <submittedName>
        <fullName evidence="11">Amino acid ABC transporter membrane protein, PAAT family</fullName>
    </submittedName>
</protein>
<feature type="transmembrane region" description="Helical" evidence="8">
    <location>
        <begin position="41"/>
        <end position="59"/>
    </location>
</feature>
<keyword evidence="3" id="KW-1003">Cell membrane</keyword>
<evidence type="ECO:0000256" key="4">
    <source>
        <dbReference type="ARBA" id="ARBA00022692"/>
    </source>
</evidence>
<dbReference type="GO" id="GO:0022857">
    <property type="term" value="F:transmembrane transporter activity"/>
    <property type="evidence" value="ECO:0007669"/>
    <property type="project" value="InterPro"/>
</dbReference>
<dbReference type="InterPro" id="IPR035906">
    <property type="entry name" value="MetI-like_sf"/>
</dbReference>
<evidence type="ECO:0000256" key="1">
    <source>
        <dbReference type="ARBA" id="ARBA00004651"/>
    </source>
</evidence>
<dbReference type="PANTHER" id="PTHR30614:SF0">
    <property type="entry name" value="L-CYSTINE TRANSPORT SYSTEM PERMEASE PROTEIN TCYL"/>
    <property type="match status" value="1"/>
</dbReference>
<evidence type="ECO:0000256" key="5">
    <source>
        <dbReference type="ARBA" id="ARBA00022970"/>
    </source>
</evidence>
<keyword evidence="7 8" id="KW-0472">Membrane</keyword>
<dbReference type="NCBIfam" id="TIGR01726">
    <property type="entry name" value="HEQRo_perm_3TM"/>
    <property type="match status" value="1"/>
</dbReference>
<comment type="subcellular location">
    <subcellularLocation>
        <location evidence="1 8">Cell membrane</location>
        <topology evidence="1 8">Multi-pass membrane protein</topology>
    </subcellularLocation>
</comment>
<comment type="similarity">
    <text evidence="8">Belongs to the binding-protein-dependent transport system permease family.</text>
</comment>
<feature type="domain" description="ABC transmembrane type-1" evidence="10">
    <location>
        <begin position="78"/>
        <end position="288"/>
    </location>
</feature>
<dbReference type="PROSITE" id="PS50928">
    <property type="entry name" value="ABC_TM1"/>
    <property type="match status" value="1"/>
</dbReference>
<evidence type="ECO:0000256" key="2">
    <source>
        <dbReference type="ARBA" id="ARBA00022448"/>
    </source>
</evidence>
<keyword evidence="5" id="KW-0029">Amino-acid transport</keyword>
<dbReference type="PANTHER" id="PTHR30614">
    <property type="entry name" value="MEMBRANE COMPONENT OF AMINO ACID ABC TRANSPORTER"/>
    <property type="match status" value="1"/>
</dbReference>
<keyword evidence="2 8" id="KW-0813">Transport</keyword>
<proteinExistence type="inferred from homology"/>
<name>A0A1M5HIG3_9ACTN</name>
<keyword evidence="6 8" id="KW-1133">Transmembrane helix</keyword>
<dbReference type="GO" id="GO:0006865">
    <property type="term" value="P:amino acid transport"/>
    <property type="evidence" value="ECO:0007669"/>
    <property type="project" value="UniProtKB-KW"/>
</dbReference>
<reference evidence="11 12" key="1">
    <citation type="submission" date="2016-11" db="EMBL/GenBank/DDBJ databases">
        <authorList>
            <person name="Jaros S."/>
            <person name="Januszkiewicz K."/>
            <person name="Wedrychowicz H."/>
        </authorList>
    </citation>
    <scope>NUCLEOTIDE SEQUENCE [LARGE SCALE GENOMIC DNA]</scope>
    <source>
        <strain evidence="11 12">DSM 45408</strain>
    </source>
</reference>
<keyword evidence="12" id="KW-1185">Reference proteome</keyword>
<dbReference type="EMBL" id="FQVX01000002">
    <property type="protein sequence ID" value="SHG15678.1"/>
    <property type="molecule type" value="Genomic_DNA"/>
</dbReference>
<dbReference type="GO" id="GO:0043190">
    <property type="term" value="C:ATP-binding cassette (ABC) transporter complex"/>
    <property type="evidence" value="ECO:0007669"/>
    <property type="project" value="InterPro"/>
</dbReference>
<keyword evidence="4 8" id="KW-0812">Transmembrane</keyword>
<dbReference type="InterPro" id="IPR043429">
    <property type="entry name" value="ArtM/GltK/GlnP/TcyL/YhdX-like"/>
</dbReference>
<dbReference type="SUPFAM" id="SSF161098">
    <property type="entry name" value="MetI-like"/>
    <property type="match status" value="1"/>
</dbReference>
<evidence type="ECO:0000256" key="8">
    <source>
        <dbReference type="RuleBase" id="RU363032"/>
    </source>
</evidence>
<dbReference type="InterPro" id="IPR010065">
    <property type="entry name" value="AA_ABC_transptr_permease_3TM"/>
</dbReference>
<evidence type="ECO:0000256" key="6">
    <source>
        <dbReference type="ARBA" id="ARBA00022989"/>
    </source>
</evidence>